<dbReference type="InterPro" id="IPR004860">
    <property type="entry name" value="LAGLIDADG_dom"/>
</dbReference>
<feature type="domain" description="DOD-type homing endonuclease" evidence="1">
    <location>
        <begin position="29"/>
        <end position="145"/>
    </location>
</feature>
<dbReference type="InterPro" id="IPR004042">
    <property type="entry name" value="Intein_endonuc_central"/>
</dbReference>
<evidence type="ECO:0000313" key="3">
    <source>
        <dbReference type="Proteomes" id="UP000177763"/>
    </source>
</evidence>
<evidence type="ECO:0000259" key="1">
    <source>
        <dbReference type="PROSITE" id="PS50819"/>
    </source>
</evidence>
<dbReference type="EMBL" id="MEVN01000034">
    <property type="protein sequence ID" value="OGC56609.1"/>
    <property type="molecule type" value="Genomic_DNA"/>
</dbReference>
<dbReference type="PROSITE" id="PS50819">
    <property type="entry name" value="INTEIN_ENDONUCLEASE"/>
    <property type="match status" value="1"/>
</dbReference>
<dbReference type="InterPro" id="IPR027434">
    <property type="entry name" value="Homing_endonucl"/>
</dbReference>
<organism evidence="2 3">
    <name type="scientific">candidate division WWE3 bacterium RIFCSPLOWO2_12_FULL_36_10</name>
    <dbReference type="NCBI Taxonomy" id="1802630"/>
    <lineage>
        <taxon>Bacteria</taxon>
        <taxon>Katanobacteria</taxon>
    </lineage>
</organism>
<dbReference type="Pfam" id="PF14528">
    <property type="entry name" value="LAGLIDADG_3"/>
    <property type="match status" value="1"/>
</dbReference>
<proteinExistence type="predicted"/>
<sequence>MRCRGFDRKNINSKILHNTPTPKITKSYLLGILHDATERKYTFRISQKSEEYIKFLSRGIEELGYSAWTYREGKTRNVYIVEFSKRLLEDVNLENLEDKRDYIRGYFDAEGSVPKDSNSRYYVYFSQKNLKDLSILQSYMFEFGLDCGRIHIPSQKVDPDYFRFYLLGESKYKFASIIGSLHPNKCNRLRMKI</sequence>
<gene>
    <name evidence="2" type="ORF">A3H26_01815</name>
</gene>
<comment type="caution">
    <text evidence="2">The sequence shown here is derived from an EMBL/GenBank/DDBJ whole genome shotgun (WGS) entry which is preliminary data.</text>
</comment>
<evidence type="ECO:0000313" key="2">
    <source>
        <dbReference type="EMBL" id="OGC56609.1"/>
    </source>
</evidence>
<dbReference type="GO" id="GO:0004519">
    <property type="term" value="F:endonuclease activity"/>
    <property type="evidence" value="ECO:0007669"/>
    <property type="project" value="InterPro"/>
</dbReference>
<dbReference type="AlphaFoldDB" id="A0A1F4VHE7"/>
<dbReference type="SUPFAM" id="SSF55608">
    <property type="entry name" value="Homing endonucleases"/>
    <property type="match status" value="2"/>
</dbReference>
<name>A0A1F4VHE7_UNCKA</name>
<protein>
    <recommendedName>
        <fullName evidence="1">DOD-type homing endonuclease domain-containing protein</fullName>
    </recommendedName>
</protein>
<dbReference type="Gene3D" id="3.10.28.10">
    <property type="entry name" value="Homing endonucleases"/>
    <property type="match status" value="2"/>
</dbReference>
<accession>A0A1F4VHE7</accession>
<reference evidence="2 3" key="1">
    <citation type="journal article" date="2016" name="Nat. Commun.">
        <title>Thousands of microbial genomes shed light on interconnected biogeochemical processes in an aquifer system.</title>
        <authorList>
            <person name="Anantharaman K."/>
            <person name="Brown C.T."/>
            <person name="Hug L.A."/>
            <person name="Sharon I."/>
            <person name="Castelle C.J."/>
            <person name="Probst A.J."/>
            <person name="Thomas B.C."/>
            <person name="Singh A."/>
            <person name="Wilkins M.J."/>
            <person name="Karaoz U."/>
            <person name="Brodie E.L."/>
            <person name="Williams K.H."/>
            <person name="Hubbard S.S."/>
            <person name="Banfield J.F."/>
        </authorList>
    </citation>
    <scope>NUCLEOTIDE SEQUENCE [LARGE SCALE GENOMIC DNA]</scope>
</reference>
<dbReference type="Proteomes" id="UP000177763">
    <property type="component" value="Unassembled WGS sequence"/>
</dbReference>